<sequence length="519" mass="57524">MYNLAGKISSKARSLYTRISITRFGLAFLVLSFLHCLAQATIQIYLLKGDRGASIEFLRIQSASNVSSKAIAWLDVKGHDNYTLRVCTDVPLTLQGIESCEIMFESGVFEAGNATVSAAAATSVLTARGIDVKTVTPVTNASNQVDGANVTFTNGSQTETVMVNEQCAQVLVYPTEVMQSYAIEDVALLGLQAWLLCISFIAVACYSIPHTIAIICTRVLATMWAAYSVWHTLYSMAVFDALFLDDASPCKFDLFPSLFDTRLALAIAVLLSNISGLAFTSWLGWALIKTFSTFTFRRVGPPRPIVRIYRLFLAMSVLLQLCAYFLITATAMWISWLFHGAIGRISTHNALYEGLFIATIISILPWIITGWYAVRHERETLMAVFLVVCFFYIVSWSIMFYSEVYRWTFLAWFFFAALTIVSFVMLIATAVFGVICRLNFGKGLAEYLHAEAVLAEANFTPGLFSQEEEKMSTRSDSLYDVPVLTGGSARTHDVNWVSFDVERPPIIIMAHGDTTSASL</sequence>
<evidence type="ECO:0000313" key="3">
    <source>
        <dbReference type="Proteomes" id="UP000076871"/>
    </source>
</evidence>
<keyword evidence="1" id="KW-0472">Membrane</keyword>
<dbReference type="EMBL" id="KV427631">
    <property type="protein sequence ID" value="KZT05262.1"/>
    <property type="molecule type" value="Genomic_DNA"/>
</dbReference>
<feature type="transmembrane region" description="Helical" evidence="1">
    <location>
        <begin position="220"/>
        <end position="243"/>
    </location>
</feature>
<gene>
    <name evidence="2" type="ORF">LAESUDRAFT_236634</name>
</gene>
<protein>
    <submittedName>
        <fullName evidence="2">Uncharacterized protein</fullName>
    </submittedName>
</protein>
<feature type="transmembrane region" description="Helical" evidence="1">
    <location>
        <begin position="186"/>
        <end position="208"/>
    </location>
</feature>
<dbReference type="PANTHER" id="PTHR34391:SF2">
    <property type="entry name" value="TRP C-TERMINAL DOMAIN-CONTAINING PROTEIN"/>
    <property type="match status" value="1"/>
</dbReference>
<feature type="transmembrane region" description="Helical" evidence="1">
    <location>
        <begin position="354"/>
        <end position="374"/>
    </location>
</feature>
<evidence type="ECO:0000256" key="1">
    <source>
        <dbReference type="SAM" id="Phobius"/>
    </source>
</evidence>
<dbReference type="OrthoDB" id="3263941at2759"/>
<dbReference type="PANTHER" id="PTHR34391">
    <property type="entry name" value="UPF0658 GOLGI APPARATUS MEMBRANE PROTEIN C1952.10C-RELATED"/>
    <property type="match status" value="1"/>
</dbReference>
<dbReference type="GO" id="GO:0005794">
    <property type="term" value="C:Golgi apparatus"/>
    <property type="evidence" value="ECO:0007669"/>
    <property type="project" value="TreeGrafter"/>
</dbReference>
<name>A0A165DND0_9APHY</name>
<dbReference type="InterPro" id="IPR040410">
    <property type="entry name" value="UPF0658_Golgi"/>
</dbReference>
<dbReference type="RefSeq" id="XP_040763002.1">
    <property type="nucleotide sequence ID" value="XM_040901681.1"/>
</dbReference>
<evidence type="ECO:0000313" key="2">
    <source>
        <dbReference type="EMBL" id="KZT05262.1"/>
    </source>
</evidence>
<dbReference type="GeneID" id="63818713"/>
<organism evidence="2 3">
    <name type="scientific">Laetiporus sulphureus 93-53</name>
    <dbReference type="NCBI Taxonomy" id="1314785"/>
    <lineage>
        <taxon>Eukaryota</taxon>
        <taxon>Fungi</taxon>
        <taxon>Dikarya</taxon>
        <taxon>Basidiomycota</taxon>
        <taxon>Agaricomycotina</taxon>
        <taxon>Agaricomycetes</taxon>
        <taxon>Polyporales</taxon>
        <taxon>Laetiporus</taxon>
    </lineage>
</organism>
<keyword evidence="1" id="KW-0812">Transmembrane</keyword>
<dbReference type="AlphaFoldDB" id="A0A165DND0"/>
<keyword evidence="1" id="KW-1133">Transmembrane helix</keyword>
<feature type="transmembrane region" description="Helical" evidence="1">
    <location>
        <begin position="308"/>
        <end position="334"/>
    </location>
</feature>
<keyword evidence="3" id="KW-1185">Reference proteome</keyword>
<feature type="transmembrane region" description="Helical" evidence="1">
    <location>
        <begin position="263"/>
        <end position="288"/>
    </location>
</feature>
<feature type="transmembrane region" description="Helical" evidence="1">
    <location>
        <begin position="407"/>
        <end position="435"/>
    </location>
</feature>
<dbReference type="InParanoid" id="A0A165DND0"/>
<proteinExistence type="predicted"/>
<feature type="transmembrane region" description="Helical" evidence="1">
    <location>
        <begin position="381"/>
        <end position="401"/>
    </location>
</feature>
<accession>A0A165DND0</accession>
<dbReference type="Proteomes" id="UP000076871">
    <property type="component" value="Unassembled WGS sequence"/>
</dbReference>
<reference evidence="2 3" key="1">
    <citation type="journal article" date="2016" name="Mol. Biol. Evol.">
        <title>Comparative Genomics of Early-Diverging Mushroom-Forming Fungi Provides Insights into the Origins of Lignocellulose Decay Capabilities.</title>
        <authorList>
            <person name="Nagy L.G."/>
            <person name="Riley R."/>
            <person name="Tritt A."/>
            <person name="Adam C."/>
            <person name="Daum C."/>
            <person name="Floudas D."/>
            <person name="Sun H."/>
            <person name="Yadav J.S."/>
            <person name="Pangilinan J."/>
            <person name="Larsson K.H."/>
            <person name="Matsuura K."/>
            <person name="Barry K."/>
            <person name="Labutti K."/>
            <person name="Kuo R."/>
            <person name="Ohm R.A."/>
            <person name="Bhattacharya S.S."/>
            <person name="Shirouzu T."/>
            <person name="Yoshinaga Y."/>
            <person name="Martin F.M."/>
            <person name="Grigoriev I.V."/>
            <person name="Hibbett D.S."/>
        </authorList>
    </citation>
    <scope>NUCLEOTIDE SEQUENCE [LARGE SCALE GENOMIC DNA]</scope>
    <source>
        <strain evidence="2 3">93-53</strain>
    </source>
</reference>